<proteinExistence type="predicted"/>
<dbReference type="RefSeq" id="WP_145053406.1">
    <property type="nucleotide sequence ID" value="NZ_CP036433.1"/>
</dbReference>
<dbReference type="EMBL" id="CP036433">
    <property type="protein sequence ID" value="QDU94741.1"/>
    <property type="molecule type" value="Genomic_DNA"/>
</dbReference>
<dbReference type="Proteomes" id="UP000317648">
    <property type="component" value="Chromosome"/>
</dbReference>
<evidence type="ECO:0000256" key="1">
    <source>
        <dbReference type="SAM" id="Phobius"/>
    </source>
</evidence>
<feature type="transmembrane region" description="Helical" evidence="1">
    <location>
        <begin position="70"/>
        <end position="87"/>
    </location>
</feature>
<evidence type="ECO:0000313" key="2">
    <source>
        <dbReference type="EMBL" id="QDU94741.1"/>
    </source>
</evidence>
<evidence type="ECO:0000313" key="3">
    <source>
        <dbReference type="Proteomes" id="UP000317648"/>
    </source>
</evidence>
<keyword evidence="1" id="KW-0812">Transmembrane</keyword>
<keyword evidence="1" id="KW-1133">Transmembrane helix</keyword>
<dbReference type="KEGG" id="lcre:Pla8534_25470"/>
<organism evidence="2 3">
    <name type="scientific">Lignipirellula cremea</name>
    <dbReference type="NCBI Taxonomy" id="2528010"/>
    <lineage>
        <taxon>Bacteria</taxon>
        <taxon>Pseudomonadati</taxon>
        <taxon>Planctomycetota</taxon>
        <taxon>Planctomycetia</taxon>
        <taxon>Pirellulales</taxon>
        <taxon>Pirellulaceae</taxon>
        <taxon>Lignipirellula</taxon>
    </lineage>
</organism>
<keyword evidence="3" id="KW-1185">Reference proteome</keyword>
<feature type="transmembrane region" description="Helical" evidence="1">
    <location>
        <begin position="20"/>
        <end position="50"/>
    </location>
</feature>
<protein>
    <submittedName>
        <fullName evidence="2">Uncharacterized protein</fullName>
    </submittedName>
</protein>
<sequence length="187" mass="21577">MSKRRPLPTRYEGPLPRPSLLRILFYDVQGIAPALVGLMAAWVLTLLMFYEASLTWGRAPLSSSNDRYPVASLAILGTLALTAWLTFRVRHIRRLFRSGVSVQAKLLQVETALSRRWHFEPQAYYHFGFTLDGVDYRPRFLLSQQWGDQLPDPCWLRVDAENPKHALIERLYTDARLANDPRRSARP</sequence>
<gene>
    <name evidence="2" type="ORF">Pla8534_25470</name>
</gene>
<accession>A0A518DSC4</accession>
<keyword evidence="1" id="KW-0472">Membrane</keyword>
<reference evidence="2 3" key="1">
    <citation type="submission" date="2019-02" db="EMBL/GenBank/DDBJ databases">
        <title>Deep-cultivation of Planctomycetes and their phenomic and genomic characterization uncovers novel biology.</title>
        <authorList>
            <person name="Wiegand S."/>
            <person name="Jogler M."/>
            <person name="Boedeker C."/>
            <person name="Pinto D."/>
            <person name="Vollmers J."/>
            <person name="Rivas-Marin E."/>
            <person name="Kohn T."/>
            <person name="Peeters S.H."/>
            <person name="Heuer A."/>
            <person name="Rast P."/>
            <person name="Oberbeckmann S."/>
            <person name="Bunk B."/>
            <person name="Jeske O."/>
            <person name="Meyerdierks A."/>
            <person name="Storesund J.E."/>
            <person name="Kallscheuer N."/>
            <person name="Luecker S."/>
            <person name="Lage O.M."/>
            <person name="Pohl T."/>
            <person name="Merkel B.J."/>
            <person name="Hornburger P."/>
            <person name="Mueller R.-W."/>
            <person name="Bruemmer F."/>
            <person name="Labrenz M."/>
            <person name="Spormann A.M."/>
            <person name="Op den Camp H."/>
            <person name="Overmann J."/>
            <person name="Amann R."/>
            <person name="Jetten M.S.M."/>
            <person name="Mascher T."/>
            <person name="Medema M.H."/>
            <person name="Devos D.P."/>
            <person name="Kaster A.-K."/>
            <person name="Ovreas L."/>
            <person name="Rohde M."/>
            <person name="Galperin M.Y."/>
            <person name="Jogler C."/>
        </authorList>
    </citation>
    <scope>NUCLEOTIDE SEQUENCE [LARGE SCALE GENOMIC DNA]</scope>
    <source>
        <strain evidence="2 3">Pla85_3_4</strain>
    </source>
</reference>
<dbReference type="AlphaFoldDB" id="A0A518DSC4"/>
<name>A0A518DSC4_9BACT</name>